<evidence type="ECO:0000259" key="13">
    <source>
        <dbReference type="PROSITE" id="PS51352"/>
    </source>
</evidence>
<keyword evidence="9" id="KW-0413">Isomerase</keyword>
<sequence length="431" mass="49081">MKIFTFLMLLSLSLSSVLFVKADEEANTVEDTDSQDGNQEDATAGDDGVIEEEGVLVLTKDNFQDAALTKDIILVEFYAPWCGHCKTLAPNYAKAAQKLKDNDPPIPLGKVDATVHRELGEEYGVSGFPTLKVFRKGKVYDYEGPRDEAGIIKYMQDQASPSWKPPPEVVVSLNKDNFDTFVNSQPLVLLEFYAPWCGHCKKLGPELHKAAKELVKEDPPIVIAIVDAVHQGDLVQRFQVTGYPTMFVMRYGVKYEYEGPRDAVGIAKYMRQMAKPTSVELTTMKEVKDYIDHQDDLSVVGFFSGEDDPMYQLYVDTANAINEEYRFGYTFLEEARKLYEVSTSNIVLFPFQEKVNVTFDTLLVWLQRHDVPLVGQMIDSVFERWFRGQAVVIVFYGLDWSLDHKDGKFRWSSLNARSLLFHSSRPMPRRR</sequence>
<dbReference type="AlphaFoldDB" id="A0A2G8K0T8"/>
<dbReference type="PROSITE" id="PS00194">
    <property type="entry name" value="THIOREDOXIN_1"/>
    <property type="match status" value="2"/>
</dbReference>
<evidence type="ECO:0000256" key="12">
    <source>
        <dbReference type="SAM" id="SignalP"/>
    </source>
</evidence>
<dbReference type="Proteomes" id="UP000230750">
    <property type="component" value="Unassembled WGS sequence"/>
</dbReference>
<keyword evidence="8" id="KW-1015">Disulfide bond</keyword>
<name>A0A2G8K0T8_STIJA</name>
<evidence type="ECO:0000313" key="15">
    <source>
        <dbReference type="Proteomes" id="UP000230750"/>
    </source>
</evidence>
<evidence type="ECO:0000256" key="5">
    <source>
        <dbReference type="ARBA" id="ARBA00022729"/>
    </source>
</evidence>
<dbReference type="NCBIfam" id="TIGR01126">
    <property type="entry name" value="pdi_dom"/>
    <property type="match status" value="1"/>
</dbReference>
<comment type="similarity">
    <text evidence="3 11">Belongs to the protein disulfide isomerase family.</text>
</comment>
<dbReference type="PRINTS" id="PR00421">
    <property type="entry name" value="THIOREDOXIN"/>
</dbReference>
<proteinExistence type="inferred from homology"/>
<dbReference type="GO" id="GO:0005788">
    <property type="term" value="C:endoplasmic reticulum lumen"/>
    <property type="evidence" value="ECO:0007669"/>
    <property type="project" value="UniProtKB-SubCell"/>
</dbReference>
<dbReference type="EMBL" id="MRZV01001005">
    <property type="protein sequence ID" value="PIK41600.1"/>
    <property type="molecule type" value="Genomic_DNA"/>
</dbReference>
<evidence type="ECO:0000256" key="11">
    <source>
        <dbReference type="RuleBase" id="RU004208"/>
    </source>
</evidence>
<dbReference type="InterPro" id="IPR036249">
    <property type="entry name" value="Thioredoxin-like_sf"/>
</dbReference>
<evidence type="ECO:0000256" key="7">
    <source>
        <dbReference type="ARBA" id="ARBA00022824"/>
    </source>
</evidence>
<dbReference type="EC" id="5.3.4.1" evidence="4"/>
<dbReference type="GO" id="GO:0003756">
    <property type="term" value="F:protein disulfide isomerase activity"/>
    <property type="evidence" value="ECO:0007669"/>
    <property type="project" value="UniProtKB-EC"/>
</dbReference>
<evidence type="ECO:0000256" key="4">
    <source>
        <dbReference type="ARBA" id="ARBA00012723"/>
    </source>
</evidence>
<evidence type="ECO:0000256" key="2">
    <source>
        <dbReference type="ARBA" id="ARBA00004319"/>
    </source>
</evidence>
<dbReference type="InterPro" id="IPR013766">
    <property type="entry name" value="Thioredoxin_domain"/>
</dbReference>
<dbReference type="STRING" id="307972.A0A2G8K0T8"/>
<comment type="subcellular location">
    <subcellularLocation>
        <location evidence="2">Endoplasmic reticulum lumen</location>
    </subcellularLocation>
</comment>
<dbReference type="SUPFAM" id="SSF52833">
    <property type="entry name" value="Thioredoxin-like"/>
    <property type="match status" value="3"/>
</dbReference>
<evidence type="ECO:0000256" key="6">
    <source>
        <dbReference type="ARBA" id="ARBA00022737"/>
    </source>
</evidence>
<reference evidence="14 15" key="1">
    <citation type="journal article" date="2017" name="PLoS Biol.">
        <title>The sea cucumber genome provides insights into morphological evolution and visceral regeneration.</title>
        <authorList>
            <person name="Zhang X."/>
            <person name="Sun L."/>
            <person name="Yuan J."/>
            <person name="Sun Y."/>
            <person name="Gao Y."/>
            <person name="Zhang L."/>
            <person name="Li S."/>
            <person name="Dai H."/>
            <person name="Hamel J.F."/>
            <person name="Liu C."/>
            <person name="Yu Y."/>
            <person name="Liu S."/>
            <person name="Lin W."/>
            <person name="Guo K."/>
            <person name="Jin S."/>
            <person name="Xu P."/>
            <person name="Storey K.B."/>
            <person name="Huan P."/>
            <person name="Zhang T."/>
            <person name="Zhou Y."/>
            <person name="Zhang J."/>
            <person name="Lin C."/>
            <person name="Li X."/>
            <person name="Xing L."/>
            <person name="Huo D."/>
            <person name="Sun M."/>
            <person name="Wang L."/>
            <person name="Mercier A."/>
            <person name="Li F."/>
            <person name="Yang H."/>
            <person name="Xiang J."/>
        </authorList>
    </citation>
    <scope>NUCLEOTIDE SEQUENCE [LARGE SCALE GENOMIC DNA]</scope>
    <source>
        <strain evidence="14">Shaxun</strain>
        <tissue evidence="14">Muscle</tissue>
    </source>
</reference>
<dbReference type="InterPro" id="IPR005788">
    <property type="entry name" value="PDI_thioredoxin-like_dom"/>
</dbReference>
<evidence type="ECO:0000256" key="9">
    <source>
        <dbReference type="ARBA" id="ARBA00023235"/>
    </source>
</evidence>
<dbReference type="PANTHER" id="PTHR18929:SF210">
    <property type="entry name" value="PROTEIN DISULFIDE-ISOMERASE A4"/>
    <property type="match status" value="1"/>
</dbReference>
<evidence type="ECO:0000256" key="8">
    <source>
        <dbReference type="ARBA" id="ARBA00023157"/>
    </source>
</evidence>
<keyword evidence="5 12" id="KW-0732">Signal</keyword>
<protein>
    <recommendedName>
        <fullName evidence="4">protein disulfide-isomerase</fullName>
        <ecNumber evidence="4">5.3.4.1</ecNumber>
    </recommendedName>
</protein>
<dbReference type="GO" id="GO:0006457">
    <property type="term" value="P:protein folding"/>
    <property type="evidence" value="ECO:0007669"/>
    <property type="project" value="TreeGrafter"/>
</dbReference>
<evidence type="ECO:0000313" key="14">
    <source>
        <dbReference type="EMBL" id="PIK41600.1"/>
    </source>
</evidence>
<gene>
    <name evidence="14" type="ORF">BSL78_21555</name>
</gene>
<keyword evidence="15" id="KW-1185">Reference proteome</keyword>
<feature type="signal peptide" evidence="12">
    <location>
        <begin position="1"/>
        <end position="22"/>
    </location>
</feature>
<keyword evidence="7" id="KW-0256">Endoplasmic reticulum</keyword>
<dbReference type="Pfam" id="PF13848">
    <property type="entry name" value="Thioredoxin_6"/>
    <property type="match status" value="1"/>
</dbReference>
<dbReference type="Pfam" id="PF00085">
    <property type="entry name" value="Thioredoxin"/>
    <property type="match status" value="2"/>
</dbReference>
<feature type="domain" description="Thioredoxin" evidence="13">
    <location>
        <begin position="162"/>
        <end position="275"/>
    </location>
</feature>
<keyword evidence="10" id="KW-0676">Redox-active center</keyword>
<evidence type="ECO:0000256" key="1">
    <source>
        <dbReference type="ARBA" id="ARBA00001182"/>
    </source>
</evidence>
<dbReference type="FunFam" id="3.40.30.10:FF:000017">
    <property type="entry name" value="Protein disulfide-isomerase A4"/>
    <property type="match status" value="1"/>
</dbReference>
<evidence type="ECO:0000256" key="3">
    <source>
        <dbReference type="ARBA" id="ARBA00006347"/>
    </source>
</evidence>
<feature type="chain" id="PRO_5013970292" description="protein disulfide-isomerase" evidence="12">
    <location>
        <begin position="23"/>
        <end position="431"/>
    </location>
</feature>
<evidence type="ECO:0000256" key="10">
    <source>
        <dbReference type="ARBA" id="ARBA00023284"/>
    </source>
</evidence>
<dbReference type="InterPro" id="IPR017937">
    <property type="entry name" value="Thioredoxin_CS"/>
</dbReference>
<comment type="caution">
    <text evidence="14">The sequence shown here is derived from an EMBL/GenBank/DDBJ whole genome shotgun (WGS) entry which is preliminary data.</text>
</comment>
<accession>A0A2G8K0T8</accession>
<organism evidence="14 15">
    <name type="scientific">Stichopus japonicus</name>
    <name type="common">Sea cucumber</name>
    <dbReference type="NCBI Taxonomy" id="307972"/>
    <lineage>
        <taxon>Eukaryota</taxon>
        <taxon>Metazoa</taxon>
        <taxon>Echinodermata</taxon>
        <taxon>Eleutherozoa</taxon>
        <taxon>Echinozoa</taxon>
        <taxon>Holothuroidea</taxon>
        <taxon>Aspidochirotacea</taxon>
        <taxon>Aspidochirotida</taxon>
        <taxon>Stichopodidae</taxon>
        <taxon>Apostichopus</taxon>
    </lineage>
</organism>
<feature type="domain" description="Thioredoxin" evidence="13">
    <location>
        <begin position="20"/>
        <end position="160"/>
    </location>
</feature>
<dbReference type="PROSITE" id="PS51352">
    <property type="entry name" value="THIOREDOXIN_2"/>
    <property type="match status" value="2"/>
</dbReference>
<dbReference type="GO" id="GO:0034976">
    <property type="term" value="P:response to endoplasmic reticulum stress"/>
    <property type="evidence" value="ECO:0007669"/>
    <property type="project" value="TreeGrafter"/>
</dbReference>
<dbReference type="CDD" id="cd02961">
    <property type="entry name" value="PDI_a_family"/>
    <property type="match status" value="2"/>
</dbReference>
<dbReference type="PANTHER" id="PTHR18929">
    <property type="entry name" value="PROTEIN DISULFIDE ISOMERASE"/>
    <property type="match status" value="1"/>
</dbReference>
<dbReference type="GO" id="GO:0009986">
    <property type="term" value="C:cell surface"/>
    <property type="evidence" value="ECO:0007669"/>
    <property type="project" value="TreeGrafter"/>
</dbReference>
<dbReference type="Gene3D" id="3.40.30.10">
    <property type="entry name" value="Glutaredoxin"/>
    <property type="match status" value="3"/>
</dbReference>
<keyword evidence="6" id="KW-0677">Repeat</keyword>
<dbReference type="OrthoDB" id="427280at2759"/>
<comment type="catalytic activity">
    <reaction evidence="1">
        <text>Catalyzes the rearrangement of -S-S- bonds in proteins.</text>
        <dbReference type="EC" id="5.3.4.1"/>
    </reaction>
</comment>
<dbReference type="FunFam" id="3.40.30.10:FF:000107">
    <property type="entry name" value="Protein disulfide-isomerase 5-2"/>
    <property type="match status" value="1"/>
</dbReference>